<name>A0ABM1E672_PRICU</name>
<feature type="non-terminal residue" evidence="4">
    <location>
        <position position="313"/>
    </location>
</feature>
<dbReference type="SUPFAM" id="SSF53474">
    <property type="entry name" value="alpha/beta-Hydrolases"/>
    <property type="match status" value="1"/>
</dbReference>
<gene>
    <name evidence="4" type="primary">LOC106809210</name>
</gene>
<evidence type="ECO:0000256" key="1">
    <source>
        <dbReference type="ARBA" id="ARBA00010884"/>
    </source>
</evidence>
<dbReference type="Gene3D" id="3.40.50.1820">
    <property type="entry name" value="alpha/beta hydrolase"/>
    <property type="match status" value="1"/>
</dbReference>
<dbReference type="InterPro" id="IPR000073">
    <property type="entry name" value="AB_hydrolase_1"/>
</dbReference>
<dbReference type="GeneID" id="106809210"/>
<comment type="similarity">
    <text evidence="1">Belongs to the AB hydrolase superfamily. AB hydrolase 4 family.</text>
</comment>
<keyword evidence="3" id="KW-1185">Reference proteome</keyword>
<dbReference type="InterPro" id="IPR029058">
    <property type="entry name" value="AB_hydrolase_fold"/>
</dbReference>
<dbReference type="PANTHER" id="PTHR10794:SF63">
    <property type="entry name" value="ALPHA_BETA HYDROLASE 1, ISOFORM A"/>
    <property type="match status" value="1"/>
</dbReference>
<evidence type="ECO:0000313" key="3">
    <source>
        <dbReference type="Proteomes" id="UP000695022"/>
    </source>
</evidence>
<dbReference type="Proteomes" id="UP000695022">
    <property type="component" value="Unplaced"/>
</dbReference>
<dbReference type="InterPro" id="IPR050960">
    <property type="entry name" value="AB_hydrolase_4_sf"/>
</dbReference>
<dbReference type="Pfam" id="PF00561">
    <property type="entry name" value="Abhydrolase_1"/>
    <property type="match status" value="1"/>
</dbReference>
<dbReference type="PIRSF" id="PIRSF005211">
    <property type="entry name" value="Ab_hydro_YheT"/>
    <property type="match status" value="1"/>
</dbReference>
<protein>
    <submittedName>
        <fullName evidence="4">Phospholipase ABHD3-like</fullName>
    </submittedName>
</protein>
<sequence>MLEHCPAILETYWPTPWLFESRMQSIFRSLFKRRIMFDYRSELLCMPDGGEVCLDWMDNDENSNVERAKRPTILMLPGLTGSSVETYLVHFVKHATKAGFRCVVFNNRGKGGGRLLTARTYNAANTEDLSVVVEHVRKLIPDAPLMATGHSLGGIILTNYLAKTGVDCGLIGGMVVSVSWNVFESSKNLEKPLNSFVFNRFLTYNLIKMVKEYAHLFQHKLDVEHVCQAKTVREFDERFTSKVFGYATNDDYYKDACLHDKIDSIKVPLLCLTAGDDCFSPYDALPIEDAEQSEYMMLAITSHGGHLGFLEGW</sequence>
<dbReference type="PANTHER" id="PTHR10794">
    <property type="entry name" value="ABHYDROLASE DOMAIN-CONTAINING PROTEIN"/>
    <property type="match status" value="1"/>
</dbReference>
<feature type="domain" description="AB hydrolase-1" evidence="2">
    <location>
        <begin position="71"/>
        <end position="312"/>
    </location>
</feature>
<dbReference type="RefSeq" id="XP_014667693.1">
    <property type="nucleotide sequence ID" value="XM_014812207.1"/>
</dbReference>
<organism evidence="3 4">
    <name type="scientific">Priapulus caudatus</name>
    <name type="common">Priapulid worm</name>
    <dbReference type="NCBI Taxonomy" id="37621"/>
    <lineage>
        <taxon>Eukaryota</taxon>
        <taxon>Metazoa</taxon>
        <taxon>Ecdysozoa</taxon>
        <taxon>Scalidophora</taxon>
        <taxon>Priapulida</taxon>
        <taxon>Priapulimorpha</taxon>
        <taxon>Priapulimorphida</taxon>
        <taxon>Priapulidae</taxon>
        <taxon>Priapulus</taxon>
    </lineage>
</organism>
<evidence type="ECO:0000313" key="4">
    <source>
        <dbReference type="RefSeq" id="XP_014667693.1"/>
    </source>
</evidence>
<dbReference type="InterPro" id="IPR012020">
    <property type="entry name" value="ABHD4"/>
</dbReference>
<accession>A0ABM1E672</accession>
<evidence type="ECO:0000259" key="2">
    <source>
        <dbReference type="Pfam" id="PF00561"/>
    </source>
</evidence>
<proteinExistence type="inferred from homology"/>
<reference evidence="4" key="1">
    <citation type="submission" date="2025-08" db="UniProtKB">
        <authorList>
            <consortium name="RefSeq"/>
        </authorList>
    </citation>
    <scope>IDENTIFICATION</scope>
</reference>